<evidence type="ECO:0000313" key="7">
    <source>
        <dbReference type="Proteomes" id="UP000799324"/>
    </source>
</evidence>
<keyword evidence="2" id="KW-0285">Flavoprotein</keyword>
<comment type="similarity">
    <text evidence="1">Belongs to the FMO family.</text>
</comment>
<evidence type="ECO:0000256" key="1">
    <source>
        <dbReference type="ARBA" id="ARBA00009183"/>
    </source>
</evidence>
<dbReference type="EMBL" id="MU004290">
    <property type="protein sequence ID" value="KAF2662129.1"/>
    <property type="molecule type" value="Genomic_DNA"/>
</dbReference>
<dbReference type="GO" id="GO:0050660">
    <property type="term" value="F:flavin adenine dinucleotide binding"/>
    <property type="evidence" value="ECO:0007669"/>
    <property type="project" value="InterPro"/>
</dbReference>
<keyword evidence="3" id="KW-0274">FAD</keyword>
<proteinExistence type="inferred from homology"/>
<dbReference type="AlphaFoldDB" id="A0A6A6TPW8"/>
<dbReference type="PIRSF" id="PIRSF000332">
    <property type="entry name" value="FMO"/>
    <property type="match status" value="1"/>
</dbReference>
<dbReference type="InterPro" id="IPR000960">
    <property type="entry name" value="Flavin_mOase"/>
</dbReference>
<keyword evidence="5" id="KW-0560">Oxidoreductase</keyword>
<keyword evidence="6" id="KW-0503">Monooxygenase</keyword>
<evidence type="ECO:0000256" key="2">
    <source>
        <dbReference type="ARBA" id="ARBA00022630"/>
    </source>
</evidence>
<dbReference type="InterPro" id="IPR020946">
    <property type="entry name" value="Flavin_mOase-like"/>
</dbReference>
<protein>
    <submittedName>
        <fullName evidence="6">Putative dimethylaniline monooxygenase</fullName>
    </submittedName>
</protein>
<dbReference type="InterPro" id="IPR036188">
    <property type="entry name" value="FAD/NAD-bd_sf"/>
</dbReference>
<name>A0A6A6TPW8_9PLEO</name>
<dbReference type="InterPro" id="IPR050346">
    <property type="entry name" value="FMO-like"/>
</dbReference>
<evidence type="ECO:0000256" key="5">
    <source>
        <dbReference type="ARBA" id="ARBA00023002"/>
    </source>
</evidence>
<gene>
    <name evidence="6" type="ORF">K491DRAFT_280826</name>
</gene>
<dbReference type="PRINTS" id="PR00419">
    <property type="entry name" value="ADXRDTASE"/>
</dbReference>
<dbReference type="Proteomes" id="UP000799324">
    <property type="component" value="Unassembled WGS sequence"/>
</dbReference>
<dbReference type="GO" id="GO:0050661">
    <property type="term" value="F:NADP binding"/>
    <property type="evidence" value="ECO:0007669"/>
    <property type="project" value="InterPro"/>
</dbReference>
<dbReference type="GO" id="GO:0004499">
    <property type="term" value="F:N,N-dimethylaniline monooxygenase activity"/>
    <property type="evidence" value="ECO:0007669"/>
    <property type="project" value="InterPro"/>
</dbReference>
<evidence type="ECO:0000313" key="6">
    <source>
        <dbReference type="EMBL" id="KAF2662129.1"/>
    </source>
</evidence>
<sequence length="479" mass="54415">MRRVAVIGAGPAGAIATDALVKEQAFDTIRVFERQHVAGGTWVFTRDEVPQIPSLRALLDGQADLPVEVPSELPCETPLDERLNSQHVRYSGTGAHEHLHSNLPPEIMCFSDEPIPRKVSARTLANFGPEAPFRHRDVMQRWVQDVFRRGKHEQLIEFNTAVERVDKKDQEWVLTLRKSDPGLRDNVWWQERFDAVVVATGHYYIPSFPRIPGLAEYDERFPGRIQHSKHYQNCEQYTNKRVIVVGGSVSAFDALHDIRLVSKLPIISSLRKPSMVFGAAPFIHPHILNRPQIRKFDADTSRITFLDGSYADDVDVVLFATGYDFSFPFLSNVKPKNGRVPGLYQHVFNTADPSLAFIGMVTGSFGLRIFEWQAVATARVLSGRAQLPSLQERQAWERARLEERGDGPAFWALMPDFERYFEDLRSLAGDPGPGTTGRVLPKYDPAWGDAFWSFVKWRINRWETDAMEGEGRRVEQAHI</sequence>
<evidence type="ECO:0000256" key="4">
    <source>
        <dbReference type="ARBA" id="ARBA00022857"/>
    </source>
</evidence>
<dbReference type="PANTHER" id="PTHR23023">
    <property type="entry name" value="DIMETHYLANILINE MONOOXYGENASE"/>
    <property type="match status" value="1"/>
</dbReference>
<dbReference type="Pfam" id="PF00743">
    <property type="entry name" value="FMO-like"/>
    <property type="match status" value="2"/>
</dbReference>
<dbReference type="Gene3D" id="3.50.50.60">
    <property type="entry name" value="FAD/NAD(P)-binding domain"/>
    <property type="match status" value="2"/>
</dbReference>
<keyword evidence="7" id="KW-1185">Reference proteome</keyword>
<keyword evidence="4" id="KW-0521">NADP</keyword>
<dbReference type="SUPFAM" id="SSF51905">
    <property type="entry name" value="FAD/NAD(P)-binding domain"/>
    <property type="match status" value="2"/>
</dbReference>
<accession>A0A6A6TPW8</accession>
<dbReference type="OrthoDB" id="66881at2759"/>
<reference evidence="6" key="1">
    <citation type="journal article" date="2020" name="Stud. Mycol.">
        <title>101 Dothideomycetes genomes: a test case for predicting lifestyles and emergence of pathogens.</title>
        <authorList>
            <person name="Haridas S."/>
            <person name="Albert R."/>
            <person name="Binder M."/>
            <person name="Bloem J."/>
            <person name="Labutti K."/>
            <person name="Salamov A."/>
            <person name="Andreopoulos B."/>
            <person name="Baker S."/>
            <person name="Barry K."/>
            <person name="Bills G."/>
            <person name="Bluhm B."/>
            <person name="Cannon C."/>
            <person name="Castanera R."/>
            <person name="Culley D."/>
            <person name="Daum C."/>
            <person name="Ezra D."/>
            <person name="Gonzalez J."/>
            <person name="Henrissat B."/>
            <person name="Kuo A."/>
            <person name="Liang C."/>
            <person name="Lipzen A."/>
            <person name="Lutzoni F."/>
            <person name="Magnuson J."/>
            <person name="Mondo S."/>
            <person name="Nolan M."/>
            <person name="Ohm R."/>
            <person name="Pangilinan J."/>
            <person name="Park H.-J."/>
            <person name="Ramirez L."/>
            <person name="Alfaro M."/>
            <person name="Sun H."/>
            <person name="Tritt A."/>
            <person name="Yoshinaga Y."/>
            <person name="Zwiers L.-H."/>
            <person name="Turgeon B."/>
            <person name="Goodwin S."/>
            <person name="Spatafora J."/>
            <person name="Crous P."/>
            <person name="Grigoriev I."/>
        </authorList>
    </citation>
    <scope>NUCLEOTIDE SEQUENCE</scope>
    <source>
        <strain evidence="6">CBS 122681</strain>
    </source>
</reference>
<organism evidence="6 7">
    <name type="scientific">Lophiostoma macrostomum CBS 122681</name>
    <dbReference type="NCBI Taxonomy" id="1314788"/>
    <lineage>
        <taxon>Eukaryota</taxon>
        <taxon>Fungi</taxon>
        <taxon>Dikarya</taxon>
        <taxon>Ascomycota</taxon>
        <taxon>Pezizomycotina</taxon>
        <taxon>Dothideomycetes</taxon>
        <taxon>Pleosporomycetidae</taxon>
        <taxon>Pleosporales</taxon>
        <taxon>Lophiostomataceae</taxon>
        <taxon>Lophiostoma</taxon>
    </lineage>
</organism>
<evidence type="ECO:0000256" key="3">
    <source>
        <dbReference type="ARBA" id="ARBA00022827"/>
    </source>
</evidence>